<accession>A0A7G9YTQ4</accession>
<gene>
    <name evidence="1" type="ORF">KMJFBAND_00025</name>
</gene>
<proteinExistence type="predicted"/>
<dbReference type="AlphaFoldDB" id="A0A7G9YTQ4"/>
<name>A0A7G9YTQ4_9EURY</name>
<dbReference type="EMBL" id="MT631468">
    <property type="protein sequence ID" value="QNO51388.1"/>
    <property type="molecule type" value="Genomic_DNA"/>
</dbReference>
<organism evidence="1">
    <name type="scientific">Candidatus Methanophagaceae archaeon ANME-1 ERB6</name>
    <dbReference type="NCBI Taxonomy" id="2759912"/>
    <lineage>
        <taxon>Archaea</taxon>
        <taxon>Methanobacteriati</taxon>
        <taxon>Methanobacteriota</taxon>
        <taxon>Stenosarchaea group</taxon>
        <taxon>Methanomicrobia</taxon>
        <taxon>Candidatus Methanophagales</taxon>
        <taxon>Candidatus Methanophagaceae</taxon>
    </lineage>
</organism>
<reference evidence="1" key="1">
    <citation type="submission" date="2020-06" db="EMBL/GenBank/DDBJ databases">
        <title>Unique genomic features of the anaerobic methanotrophic archaea.</title>
        <authorList>
            <person name="Chadwick G.L."/>
            <person name="Skennerton C.T."/>
            <person name="Laso-Perez R."/>
            <person name="Leu A.O."/>
            <person name="Speth D.R."/>
            <person name="Yu H."/>
            <person name="Morgan-Lang C."/>
            <person name="Hatzenpichler R."/>
            <person name="Goudeau D."/>
            <person name="Malmstrom R."/>
            <person name="Brazelton W.J."/>
            <person name="Woyke T."/>
            <person name="Hallam S.J."/>
            <person name="Tyson G.W."/>
            <person name="Wegener G."/>
            <person name="Boetius A."/>
            <person name="Orphan V."/>
        </authorList>
    </citation>
    <scope>NUCLEOTIDE SEQUENCE</scope>
</reference>
<protein>
    <submittedName>
        <fullName evidence="1">Uncharacterized protein</fullName>
    </submittedName>
</protein>
<sequence length="72" mass="8150">MSEKMNLKSKSAMELLNSLFEQDLADEEKYDPEVVELIKQHLGQPSVQSRAGARLAESLVTLAKKRFEEVQS</sequence>
<evidence type="ECO:0000313" key="1">
    <source>
        <dbReference type="EMBL" id="QNO51388.1"/>
    </source>
</evidence>